<dbReference type="EC" id="2.7.11.1" evidence="13"/>
<keyword evidence="9" id="KW-1015">Disulfide bond</keyword>
<dbReference type="Gene3D" id="3.30.200.20">
    <property type="entry name" value="Phosphorylase Kinase, domain 1"/>
    <property type="match status" value="1"/>
</dbReference>
<evidence type="ECO:0000256" key="5">
    <source>
        <dbReference type="ARBA" id="ARBA00022729"/>
    </source>
</evidence>
<dbReference type="SMART" id="SM00473">
    <property type="entry name" value="PAN_AP"/>
    <property type="match status" value="1"/>
</dbReference>
<dbReference type="InterPro" id="IPR024171">
    <property type="entry name" value="SRK-like_kinase"/>
</dbReference>
<feature type="domain" description="Protein kinase" evidence="15">
    <location>
        <begin position="527"/>
        <end position="813"/>
    </location>
</feature>
<dbReference type="InterPro" id="IPR003609">
    <property type="entry name" value="Pan_app"/>
</dbReference>
<keyword evidence="5" id="KW-0732">Signal</keyword>
<dbReference type="InterPro" id="IPR011009">
    <property type="entry name" value="Kinase-like_dom_sf"/>
</dbReference>
<dbReference type="Proteomes" id="UP000004994">
    <property type="component" value="Chromosome 7"/>
</dbReference>
<feature type="transmembrane region" description="Helical" evidence="14">
    <location>
        <begin position="451"/>
        <end position="473"/>
    </location>
</feature>
<keyword evidence="3 13" id="KW-0723">Serine/threonine-protein kinase</keyword>
<dbReference type="AlphaFoldDB" id="A0A3Q7I8I7"/>
<dbReference type="Gene3D" id="2.90.10.10">
    <property type="entry name" value="Bulb-type lectin domain"/>
    <property type="match status" value="1"/>
</dbReference>
<dbReference type="FunFam" id="3.30.200.20:FF:000195">
    <property type="entry name" value="G-type lectin S-receptor-like serine/threonine-protein kinase"/>
    <property type="match status" value="1"/>
</dbReference>
<evidence type="ECO:0000259" key="17">
    <source>
        <dbReference type="PROSITE" id="PS50948"/>
    </source>
</evidence>
<dbReference type="FunFam" id="1.10.510.10:FF:000060">
    <property type="entry name" value="G-type lectin S-receptor-like serine/threonine-protein kinase"/>
    <property type="match status" value="1"/>
</dbReference>
<dbReference type="GO" id="GO:0048544">
    <property type="term" value="P:recognition of pollen"/>
    <property type="evidence" value="ECO:0007669"/>
    <property type="project" value="InterPro"/>
</dbReference>
<dbReference type="InterPro" id="IPR000719">
    <property type="entry name" value="Prot_kinase_dom"/>
</dbReference>
<dbReference type="InterPro" id="IPR001480">
    <property type="entry name" value="Bulb-type_lectin_dom"/>
</dbReference>
<dbReference type="Pfam" id="PF00954">
    <property type="entry name" value="S_locus_glycop"/>
    <property type="match status" value="1"/>
</dbReference>
<evidence type="ECO:0000256" key="9">
    <source>
        <dbReference type="ARBA" id="ARBA00023157"/>
    </source>
</evidence>
<dbReference type="SMART" id="SM00220">
    <property type="entry name" value="S_TKc"/>
    <property type="match status" value="1"/>
</dbReference>
<dbReference type="PROSITE" id="PS50011">
    <property type="entry name" value="PROTEIN_KINASE_DOM"/>
    <property type="match status" value="1"/>
</dbReference>
<keyword evidence="4 13" id="KW-0808">Transferase</keyword>
<organism evidence="18">
    <name type="scientific">Solanum lycopersicum</name>
    <name type="common">Tomato</name>
    <name type="synonym">Lycopersicon esculentum</name>
    <dbReference type="NCBI Taxonomy" id="4081"/>
    <lineage>
        <taxon>Eukaryota</taxon>
        <taxon>Viridiplantae</taxon>
        <taxon>Streptophyta</taxon>
        <taxon>Embryophyta</taxon>
        <taxon>Tracheophyta</taxon>
        <taxon>Spermatophyta</taxon>
        <taxon>Magnoliopsida</taxon>
        <taxon>eudicotyledons</taxon>
        <taxon>Gunneridae</taxon>
        <taxon>Pentapetalae</taxon>
        <taxon>asterids</taxon>
        <taxon>lamiids</taxon>
        <taxon>Solanales</taxon>
        <taxon>Solanaceae</taxon>
        <taxon>Solanoideae</taxon>
        <taxon>Solaneae</taxon>
        <taxon>Solanum</taxon>
        <taxon>Solanum subgen. Lycopersicon</taxon>
    </lineage>
</organism>
<dbReference type="GO" id="GO:0005886">
    <property type="term" value="C:plasma membrane"/>
    <property type="evidence" value="ECO:0007669"/>
    <property type="project" value="UniProtKB-SubCell"/>
</dbReference>
<dbReference type="InParanoid" id="A0A3Q7I8I7"/>
<dbReference type="Pfam" id="PF07714">
    <property type="entry name" value="PK_Tyr_Ser-Thr"/>
    <property type="match status" value="1"/>
</dbReference>
<feature type="domain" description="Bulb-type lectin" evidence="16">
    <location>
        <begin position="45"/>
        <end position="174"/>
    </location>
</feature>
<dbReference type="PROSITE" id="PS50948">
    <property type="entry name" value="PAN"/>
    <property type="match status" value="1"/>
</dbReference>
<evidence type="ECO:0000256" key="2">
    <source>
        <dbReference type="ARBA" id="ARBA00022475"/>
    </source>
</evidence>
<dbReference type="GO" id="GO:0005524">
    <property type="term" value="F:ATP binding"/>
    <property type="evidence" value="ECO:0007669"/>
    <property type="project" value="UniProtKB-KW"/>
</dbReference>
<dbReference type="SUPFAM" id="SSF57414">
    <property type="entry name" value="Hairpin loop containing domain-like"/>
    <property type="match status" value="1"/>
</dbReference>
<protein>
    <recommendedName>
        <fullName evidence="13">Receptor-like serine/threonine-protein kinase</fullName>
        <ecNumber evidence="13">2.7.11.1</ecNumber>
    </recommendedName>
</protein>
<dbReference type="SUPFAM" id="SSF51110">
    <property type="entry name" value="alpha-D-mannose-specific plant lectins"/>
    <property type="match status" value="1"/>
</dbReference>
<dbReference type="PANTHER" id="PTHR27002:SF1082">
    <property type="entry name" value="OS06G0693000 PROTEIN"/>
    <property type="match status" value="1"/>
</dbReference>
<dbReference type="InterPro" id="IPR036426">
    <property type="entry name" value="Bulb-type_lectin_dom_sf"/>
</dbReference>
<proteinExistence type="inferred from homology"/>
<reference evidence="18" key="1">
    <citation type="journal article" date="2012" name="Nature">
        <title>The tomato genome sequence provides insights into fleshy fruit evolution.</title>
        <authorList>
            <consortium name="Tomato Genome Consortium"/>
        </authorList>
    </citation>
    <scope>NUCLEOTIDE SEQUENCE [LARGE SCALE GENOMIC DNA]</scope>
    <source>
        <strain evidence="18">cv. Heinz 1706</strain>
    </source>
</reference>
<evidence type="ECO:0000256" key="12">
    <source>
        <dbReference type="ARBA" id="ARBA00048679"/>
    </source>
</evidence>
<evidence type="ECO:0000259" key="16">
    <source>
        <dbReference type="PROSITE" id="PS50927"/>
    </source>
</evidence>
<evidence type="ECO:0000256" key="3">
    <source>
        <dbReference type="ARBA" id="ARBA00022527"/>
    </source>
</evidence>
<feature type="domain" description="Apple" evidence="17">
    <location>
        <begin position="357"/>
        <end position="432"/>
    </location>
</feature>
<dbReference type="SMART" id="SM00108">
    <property type="entry name" value="B_lectin"/>
    <property type="match status" value="1"/>
</dbReference>
<evidence type="ECO:0000313" key="18">
    <source>
        <dbReference type="EnsemblPlants" id="Solyc07g053100.3.1"/>
    </source>
</evidence>
<keyword evidence="8 13" id="KW-0067">ATP-binding</keyword>
<keyword evidence="19" id="KW-1185">Reference proteome</keyword>
<dbReference type="PANTHER" id="PTHR27002">
    <property type="entry name" value="RECEPTOR-LIKE SERINE/THREONINE-PROTEIN KINASE SD1-8"/>
    <property type="match status" value="1"/>
</dbReference>
<evidence type="ECO:0000256" key="6">
    <source>
        <dbReference type="ARBA" id="ARBA00022741"/>
    </source>
</evidence>
<evidence type="ECO:0000256" key="14">
    <source>
        <dbReference type="SAM" id="Phobius"/>
    </source>
</evidence>
<evidence type="ECO:0000256" key="1">
    <source>
        <dbReference type="ARBA" id="ARBA00004251"/>
    </source>
</evidence>
<dbReference type="CDD" id="cd01098">
    <property type="entry name" value="PAN_AP_plant"/>
    <property type="match status" value="1"/>
</dbReference>
<dbReference type="InterPro" id="IPR000858">
    <property type="entry name" value="S_locus_glycoprot_dom"/>
</dbReference>
<comment type="subcellular location">
    <subcellularLocation>
        <location evidence="1">Cell membrane</location>
        <topology evidence="1">Single-pass type I membrane protein</topology>
    </subcellularLocation>
</comment>
<evidence type="ECO:0000256" key="8">
    <source>
        <dbReference type="ARBA" id="ARBA00022840"/>
    </source>
</evidence>
<keyword evidence="6 13" id="KW-0547">Nucleotide-binding</keyword>
<keyword evidence="14" id="KW-0812">Transmembrane</keyword>
<keyword evidence="10" id="KW-0325">Glycoprotein</keyword>
<name>A0A3Q7I8I7_SOLLC</name>
<dbReference type="SUPFAM" id="SSF56112">
    <property type="entry name" value="Protein kinase-like (PK-like)"/>
    <property type="match status" value="1"/>
</dbReference>
<reference evidence="18" key="2">
    <citation type="submission" date="2019-01" db="UniProtKB">
        <authorList>
            <consortium name="EnsemblPlants"/>
        </authorList>
    </citation>
    <scope>IDENTIFICATION</scope>
    <source>
        <strain evidence="18">cv. Heinz 1706</strain>
    </source>
</reference>
<dbReference type="GO" id="GO:0106310">
    <property type="term" value="F:protein serine kinase activity"/>
    <property type="evidence" value="ECO:0007669"/>
    <property type="project" value="RHEA"/>
</dbReference>
<dbReference type="PIRSF" id="PIRSF000641">
    <property type="entry name" value="SRK"/>
    <property type="match status" value="1"/>
</dbReference>
<accession>A0A3Q7I8I7</accession>
<comment type="catalytic activity">
    <reaction evidence="11 13">
        <text>L-threonyl-[protein] + ATP = O-phospho-L-threonyl-[protein] + ADP + H(+)</text>
        <dbReference type="Rhea" id="RHEA:46608"/>
        <dbReference type="Rhea" id="RHEA-COMP:11060"/>
        <dbReference type="Rhea" id="RHEA-COMP:11605"/>
        <dbReference type="ChEBI" id="CHEBI:15378"/>
        <dbReference type="ChEBI" id="CHEBI:30013"/>
        <dbReference type="ChEBI" id="CHEBI:30616"/>
        <dbReference type="ChEBI" id="CHEBI:61977"/>
        <dbReference type="ChEBI" id="CHEBI:456216"/>
        <dbReference type="EC" id="2.7.11.1"/>
    </reaction>
</comment>
<evidence type="ECO:0000256" key="10">
    <source>
        <dbReference type="ARBA" id="ARBA00023180"/>
    </source>
</evidence>
<keyword evidence="2" id="KW-1003">Cell membrane</keyword>
<keyword evidence="14" id="KW-0472">Membrane</keyword>
<evidence type="ECO:0000256" key="4">
    <source>
        <dbReference type="ARBA" id="ARBA00022679"/>
    </source>
</evidence>
<dbReference type="Gene3D" id="1.10.510.10">
    <property type="entry name" value="Transferase(Phosphotransferase) domain 1"/>
    <property type="match status" value="1"/>
</dbReference>
<evidence type="ECO:0000256" key="11">
    <source>
        <dbReference type="ARBA" id="ARBA00047899"/>
    </source>
</evidence>
<dbReference type="CDD" id="cd00028">
    <property type="entry name" value="B_lectin"/>
    <property type="match status" value="1"/>
</dbReference>
<evidence type="ECO:0000259" key="15">
    <source>
        <dbReference type="PROSITE" id="PS50011"/>
    </source>
</evidence>
<comment type="catalytic activity">
    <reaction evidence="12 13">
        <text>L-seryl-[protein] + ATP = O-phospho-L-seryl-[protein] + ADP + H(+)</text>
        <dbReference type="Rhea" id="RHEA:17989"/>
        <dbReference type="Rhea" id="RHEA-COMP:9863"/>
        <dbReference type="Rhea" id="RHEA-COMP:11604"/>
        <dbReference type="ChEBI" id="CHEBI:15378"/>
        <dbReference type="ChEBI" id="CHEBI:29999"/>
        <dbReference type="ChEBI" id="CHEBI:30616"/>
        <dbReference type="ChEBI" id="CHEBI:83421"/>
        <dbReference type="ChEBI" id="CHEBI:456216"/>
        <dbReference type="EC" id="2.7.11.1"/>
    </reaction>
</comment>
<dbReference type="PaxDb" id="4081-Solyc07g053090.2.1"/>
<dbReference type="Gramene" id="Solyc07g053100.3.1">
    <property type="protein sequence ID" value="Solyc07g053100.3.1"/>
    <property type="gene ID" value="Solyc07g053100.3"/>
</dbReference>
<comment type="similarity">
    <text evidence="13">Belongs to the protein kinase superfamily. Ser/Thr protein kinase family.</text>
</comment>
<dbReference type="Pfam" id="PF08276">
    <property type="entry name" value="PAN_2"/>
    <property type="match status" value="1"/>
</dbReference>
<dbReference type="InterPro" id="IPR001245">
    <property type="entry name" value="Ser-Thr/Tyr_kinase_cat_dom"/>
</dbReference>
<dbReference type="Pfam" id="PF01453">
    <property type="entry name" value="B_lectin"/>
    <property type="match status" value="1"/>
</dbReference>
<gene>
    <name evidence="18" type="primary">LOC101265746</name>
</gene>
<evidence type="ECO:0000313" key="19">
    <source>
        <dbReference type="Proteomes" id="UP000004994"/>
    </source>
</evidence>
<sequence>MNSIYREKEEQEVSYSLGKTMEFDSFLPLLLLVFSCCCLPVLPCQNCVEVGKSITGNQKLISSDRSFALGFFIPSNSMYTYLGIWYNIIPQQTVVWVANRESPIPSNASPVFTVGGDGNLVIFDEKGELIWSSNVSSTSREPLLTSNSTIGILLDTGNLVLRYYGESNYLWQSFQHPTDTLLRHMRFGFNKISGLRNVITSWTSNEDPQPGNFSFGIDRVMRFVIWNQNDIYYRFDDGCRAYILATVWCFTVVTENDNVYLNLAYYRIFLRLRVVLNPSGQLQVMVWNKNKSNKWNVEFEAPRSKCELYAHCGPFGTCGIRSKGLCSCLDGFEPKFSTDWANEIWNGGCVRKIALGCDGGDGFFKHENMKLPDYAVSLGNMSTEECETQCIRNCSCSAYACTRNACFIWHGDLLDIGHDITNGRTLYVRVHNSEQVTNAQSRNSARRYKILIAKIVSASFAILLLISISAFIFKRKRLRRRGESSISKLDGDSALVSSMPSGSLVGKDDMKLVQYSLQNIRDATNNFHEENKLGEGGFGPVFKGSLPEFGDVAIKRLSRKSSQGLEEFMNELKLIANLQHKNLVSLLGCCVEGEEKILIYEYMPNCSLDKFLSDPSLKVTLGWDTRFGIIEGIAQGMLYLHKYSRLKVIHRDLKVSNILLDQEMIPKISDFGMARIFGTDQTQASTKRVVGTYGYMSPEYVVYGQFSEKSDVFSFGVLLLEILTGERNSDFFTTEVCVSLLGWAWKMWKEGRMLELIDPSIRAICDSNKAARSVLVSLLCVQEVPTDRPTMSDIVVMLSNETTPIPEPKEPAFRSSWRHQTSSDFSINELTLTLPVPR</sequence>
<keyword evidence="14" id="KW-1133">Transmembrane helix</keyword>
<evidence type="ECO:0000256" key="7">
    <source>
        <dbReference type="ARBA" id="ARBA00022777"/>
    </source>
</evidence>
<dbReference type="PROSITE" id="PS00108">
    <property type="entry name" value="PROTEIN_KINASE_ST"/>
    <property type="match status" value="1"/>
</dbReference>
<dbReference type="EnsemblPlants" id="Solyc07g053100.3.1">
    <property type="protein sequence ID" value="Solyc07g053100.3.1"/>
    <property type="gene ID" value="Solyc07g053100.3"/>
</dbReference>
<evidence type="ECO:0000256" key="13">
    <source>
        <dbReference type="PIRNR" id="PIRNR000641"/>
    </source>
</evidence>
<dbReference type="OMA" id="CELYAHC"/>
<keyword evidence="7 13" id="KW-0418">Kinase</keyword>
<feature type="transmembrane region" description="Helical" evidence="14">
    <location>
        <begin position="21"/>
        <end position="42"/>
    </location>
</feature>
<dbReference type="GO" id="GO:0004674">
    <property type="term" value="F:protein serine/threonine kinase activity"/>
    <property type="evidence" value="ECO:0007669"/>
    <property type="project" value="UniProtKB-KW"/>
</dbReference>
<dbReference type="InterPro" id="IPR008271">
    <property type="entry name" value="Ser/Thr_kinase_AS"/>
</dbReference>
<dbReference type="PROSITE" id="PS50927">
    <property type="entry name" value="BULB_LECTIN"/>
    <property type="match status" value="1"/>
</dbReference>